<keyword evidence="1" id="KW-0472">Membrane</keyword>
<dbReference type="OrthoDB" id="1393670at2759"/>
<protein>
    <submittedName>
        <fullName evidence="2">3-oxoacyl-acyl-carrier-protein reductase</fullName>
    </submittedName>
</protein>
<sequence length="317" mass="33083">MAEASNSCRRVLVTGASAGIGLAAARRFLEDGARVALLGRNKTTMAALAEEFPESTSVIGVDLAKADAAAEAVVSAVEALGGLDVVINNAGVLGKPGCALEDIELDDWAAVMKVNLKAPFVVTQAAVPALKDSAAAGRSPVVINISSLAADPVPRAGARPEGIRVNAIQPATVRSSILRDSMNSVEYEAHLERSAALHPLGFTGEPEDVAELMLFMASPKAKWMTGALVPLDGGRSLVCSSAGSGSLYAHKSKCNIMAIAVTTTTTTMMMMMMTMTTTSRAVTTMMTTTTTKPMHRAAMNSMNFRGWTKTATTMMTN</sequence>
<gene>
    <name evidence="2" type="ORF">AMSG_05624</name>
</gene>
<dbReference type="InterPro" id="IPR002347">
    <property type="entry name" value="SDR_fam"/>
</dbReference>
<evidence type="ECO:0000256" key="1">
    <source>
        <dbReference type="SAM" id="Phobius"/>
    </source>
</evidence>
<dbReference type="Gene3D" id="3.40.50.720">
    <property type="entry name" value="NAD(P)-binding Rossmann-like Domain"/>
    <property type="match status" value="1"/>
</dbReference>
<dbReference type="RefSeq" id="XP_013757694.1">
    <property type="nucleotide sequence ID" value="XM_013902240.1"/>
</dbReference>
<dbReference type="PRINTS" id="PR00081">
    <property type="entry name" value="GDHRDH"/>
</dbReference>
<dbReference type="STRING" id="461836.A0A0L0DBZ1"/>
<keyword evidence="1" id="KW-1133">Transmembrane helix</keyword>
<evidence type="ECO:0000313" key="2">
    <source>
        <dbReference type="EMBL" id="KNC49586.1"/>
    </source>
</evidence>
<keyword evidence="1" id="KW-0812">Transmembrane</keyword>
<dbReference type="PANTHER" id="PTHR43975:SF2">
    <property type="entry name" value="EG:BACR7A4.14 PROTEIN-RELATED"/>
    <property type="match status" value="1"/>
</dbReference>
<dbReference type="CDD" id="cd05233">
    <property type="entry name" value="SDR_c"/>
    <property type="match status" value="1"/>
</dbReference>
<dbReference type="AlphaFoldDB" id="A0A0L0DBZ1"/>
<evidence type="ECO:0000313" key="3">
    <source>
        <dbReference type="Proteomes" id="UP000054408"/>
    </source>
</evidence>
<dbReference type="OMA" id="TWHAWQK"/>
<dbReference type="EMBL" id="GL349456">
    <property type="protein sequence ID" value="KNC49586.1"/>
    <property type="molecule type" value="Genomic_DNA"/>
</dbReference>
<name>A0A0L0DBZ1_THETB</name>
<keyword evidence="3" id="KW-1185">Reference proteome</keyword>
<reference evidence="2 3" key="1">
    <citation type="submission" date="2010-05" db="EMBL/GenBank/DDBJ databases">
        <title>The Genome Sequence of Thecamonas trahens ATCC 50062.</title>
        <authorList>
            <consortium name="The Broad Institute Genome Sequencing Platform"/>
            <person name="Russ C."/>
            <person name="Cuomo C."/>
            <person name="Shea T."/>
            <person name="Young S.K."/>
            <person name="Zeng Q."/>
            <person name="Koehrsen M."/>
            <person name="Haas B."/>
            <person name="Borodovsky M."/>
            <person name="Guigo R."/>
            <person name="Alvarado L."/>
            <person name="Berlin A."/>
            <person name="Bochicchio J."/>
            <person name="Borenstein D."/>
            <person name="Chapman S."/>
            <person name="Chen Z."/>
            <person name="Freedman E."/>
            <person name="Gellesch M."/>
            <person name="Goldberg J."/>
            <person name="Griggs A."/>
            <person name="Gujja S."/>
            <person name="Heilman E."/>
            <person name="Heiman D."/>
            <person name="Hepburn T."/>
            <person name="Howarth C."/>
            <person name="Jen D."/>
            <person name="Larson L."/>
            <person name="Mehta T."/>
            <person name="Park D."/>
            <person name="Pearson M."/>
            <person name="Roberts A."/>
            <person name="Saif S."/>
            <person name="Shenoy N."/>
            <person name="Sisk P."/>
            <person name="Stolte C."/>
            <person name="Sykes S."/>
            <person name="Thomson T."/>
            <person name="Walk T."/>
            <person name="White J."/>
            <person name="Yandava C."/>
            <person name="Burger G."/>
            <person name="Gray M.W."/>
            <person name="Holland P.W.H."/>
            <person name="King N."/>
            <person name="Lang F.B.F."/>
            <person name="Roger A.J."/>
            <person name="Ruiz-Trillo I."/>
            <person name="Lander E."/>
            <person name="Nusbaum C."/>
        </authorList>
    </citation>
    <scope>NUCLEOTIDE SEQUENCE [LARGE SCALE GENOMIC DNA]</scope>
    <source>
        <strain evidence="2 3">ATCC 50062</strain>
    </source>
</reference>
<proteinExistence type="predicted"/>
<dbReference type="GeneID" id="25564994"/>
<dbReference type="Proteomes" id="UP000054408">
    <property type="component" value="Unassembled WGS sequence"/>
</dbReference>
<organism evidence="2 3">
    <name type="scientific">Thecamonas trahens ATCC 50062</name>
    <dbReference type="NCBI Taxonomy" id="461836"/>
    <lineage>
        <taxon>Eukaryota</taxon>
        <taxon>Apusozoa</taxon>
        <taxon>Apusomonadida</taxon>
        <taxon>Apusomonadidae</taxon>
        <taxon>Thecamonas</taxon>
    </lineage>
</organism>
<feature type="transmembrane region" description="Helical" evidence="1">
    <location>
        <begin position="256"/>
        <end position="276"/>
    </location>
</feature>
<dbReference type="Pfam" id="PF13561">
    <property type="entry name" value="adh_short_C2"/>
    <property type="match status" value="1"/>
</dbReference>
<dbReference type="Pfam" id="PF00106">
    <property type="entry name" value="adh_short"/>
    <property type="match status" value="1"/>
</dbReference>
<accession>A0A0L0DBZ1</accession>
<dbReference type="SUPFAM" id="SSF51735">
    <property type="entry name" value="NAD(P)-binding Rossmann-fold domains"/>
    <property type="match status" value="1"/>
</dbReference>
<dbReference type="PANTHER" id="PTHR43975">
    <property type="entry name" value="ZGC:101858"/>
    <property type="match status" value="1"/>
</dbReference>
<dbReference type="eggNOG" id="KOG0725">
    <property type="taxonomic scope" value="Eukaryota"/>
</dbReference>
<dbReference type="InterPro" id="IPR036291">
    <property type="entry name" value="NAD(P)-bd_dom_sf"/>
</dbReference>